<evidence type="ECO:0000313" key="1">
    <source>
        <dbReference type="EMBL" id="KAI3676678.1"/>
    </source>
</evidence>
<accession>A0ACB8XZM1</accession>
<reference evidence="2" key="1">
    <citation type="journal article" date="2022" name="Mol. Ecol. Resour.">
        <title>The genomes of chicory, endive, great burdock and yacon provide insights into Asteraceae palaeo-polyploidization history and plant inulin production.</title>
        <authorList>
            <person name="Fan W."/>
            <person name="Wang S."/>
            <person name="Wang H."/>
            <person name="Wang A."/>
            <person name="Jiang F."/>
            <person name="Liu H."/>
            <person name="Zhao H."/>
            <person name="Xu D."/>
            <person name="Zhang Y."/>
        </authorList>
    </citation>
    <scope>NUCLEOTIDE SEQUENCE [LARGE SCALE GENOMIC DNA]</scope>
    <source>
        <strain evidence="2">cv. Yunnan</strain>
    </source>
</reference>
<protein>
    <submittedName>
        <fullName evidence="1">Uncharacterized protein</fullName>
    </submittedName>
</protein>
<comment type="caution">
    <text evidence="1">The sequence shown here is derived from an EMBL/GenBank/DDBJ whole genome shotgun (WGS) entry which is preliminary data.</text>
</comment>
<dbReference type="Proteomes" id="UP001056120">
    <property type="component" value="Linkage Group LG29"/>
</dbReference>
<evidence type="ECO:0000313" key="2">
    <source>
        <dbReference type="Proteomes" id="UP001056120"/>
    </source>
</evidence>
<reference evidence="1 2" key="2">
    <citation type="journal article" date="2022" name="Mol. Ecol. Resour.">
        <title>The genomes of chicory, endive, great burdock and yacon provide insights into Asteraceae paleo-polyploidization history and plant inulin production.</title>
        <authorList>
            <person name="Fan W."/>
            <person name="Wang S."/>
            <person name="Wang H."/>
            <person name="Wang A."/>
            <person name="Jiang F."/>
            <person name="Liu H."/>
            <person name="Zhao H."/>
            <person name="Xu D."/>
            <person name="Zhang Y."/>
        </authorList>
    </citation>
    <scope>NUCLEOTIDE SEQUENCE [LARGE SCALE GENOMIC DNA]</scope>
    <source>
        <strain evidence="2">cv. Yunnan</strain>
        <tissue evidence="1">Leaves</tissue>
    </source>
</reference>
<name>A0ACB8XZM1_9ASTR</name>
<keyword evidence="2" id="KW-1185">Reference proteome</keyword>
<sequence length="205" mass="23430">MGGAKDIGGGAIGLRGFFQSLRPTQQVLALNVDLTVTAFHDSIGVIPYLQKRLPFLNELSNRTLTVEEKKEVEKALKNVKVLVCHRETVQRYKVHSLTDESTENLWFRDRQGGSLWVVDYFKEQYGYEIRYRNLPCLQTSRRRPCYLPMEVCVVCEGQKFLGKLSDDQTAKMLKLGCQKPRERKAIIDGVMAGPFGPSRYHSLLF</sequence>
<organism evidence="1 2">
    <name type="scientific">Smallanthus sonchifolius</name>
    <dbReference type="NCBI Taxonomy" id="185202"/>
    <lineage>
        <taxon>Eukaryota</taxon>
        <taxon>Viridiplantae</taxon>
        <taxon>Streptophyta</taxon>
        <taxon>Embryophyta</taxon>
        <taxon>Tracheophyta</taxon>
        <taxon>Spermatophyta</taxon>
        <taxon>Magnoliopsida</taxon>
        <taxon>eudicotyledons</taxon>
        <taxon>Gunneridae</taxon>
        <taxon>Pentapetalae</taxon>
        <taxon>asterids</taxon>
        <taxon>campanulids</taxon>
        <taxon>Asterales</taxon>
        <taxon>Asteraceae</taxon>
        <taxon>Asteroideae</taxon>
        <taxon>Heliantheae alliance</taxon>
        <taxon>Millerieae</taxon>
        <taxon>Smallanthus</taxon>
    </lineage>
</organism>
<proteinExistence type="predicted"/>
<gene>
    <name evidence="1" type="ORF">L1987_86291</name>
</gene>
<dbReference type="EMBL" id="CM042046">
    <property type="protein sequence ID" value="KAI3676678.1"/>
    <property type="molecule type" value="Genomic_DNA"/>
</dbReference>